<accession>A0A931EXL6</accession>
<evidence type="ECO:0000256" key="1">
    <source>
        <dbReference type="SAM" id="MobiDB-lite"/>
    </source>
</evidence>
<keyword evidence="4" id="KW-1185">Reference proteome</keyword>
<feature type="region of interest" description="Disordered" evidence="1">
    <location>
        <begin position="85"/>
        <end position="153"/>
    </location>
</feature>
<organism evidence="3 4">
    <name type="scientific">Nonomuraea cypriaca</name>
    <dbReference type="NCBI Taxonomy" id="1187855"/>
    <lineage>
        <taxon>Bacteria</taxon>
        <taxon>Bacillati</taxon>
        <taxon>Actinomycetota</taxon>
        <taxon>Actinomycetes</taxon>
        <taxon>Streptosporangiales</taxon>
        <taxon>Streptosporangiaceae</taxon>
        <taxon>Nonomuraea</taxon>
    </lineage>
</organism>
<feature type="compositionally biased region" description="Basic and acidic residues" evidence="1">
    <location>
        <begin position="124"/>
        <end position="136"/>
    </location>
</feature>
<feature type="chain" id="PRO_5037691787" evidence="2">
    <location>
        <begin position="27"/>
        <end position="163"/>
    </location>
</feature>
<comment type="caution">
    <text evidence="3">The sequence shown here is derived from an EMBL/GenBank/DDBJ whole genome shotgun (WGS) entry which is preliminary data.</text>
</comment>
<dbReference type="AlphaFoldDB" id="A0A931EXL6"/>
<keyword evidence="2" id="KW-0732">Signal</keyword>
<reference evidence="3" key="1">
    <citation type="submission" date="2020-11" db="EMBL/GenBank/DDBJ databases">
        <title>Whole-genome analyses of Nonomuraea sp. K274.</title>
        <authorList>
            <person name="Veyisoglu A."/>
        </authorList>
    </citation>
    <scope>NUCLEOTIDE SEQUENCE</scope>
    <source>
        <strain evidence="3">K274</strain>
    </source>
</reference>
<feature type="compositionally biased region" description="Basic and acidic residues" evidence="1">
    <location>
        <begin position="85"/>
        <end position="100"/>
    </location>
</feature>
<dbReference type="Proteomes" id="UP000605361">
    <property type="component" value="Unassembled WGS sequence"/>
</dbReference>
<sequence length="163" mass="17077">MYKRRLAVLGAAAVLAITGLAGSAMADEAPPAGGKVTCMTSDGKPIEVAEFKQPMKLDRDGKVTKAEPGKAFRLEQGKPVKVLGRDGKPIEVKPGVRSDETVELSRVTEGDVVPAKPLPADEFPDGRRAVPSEDAVRAQPAEPGADVPEGVAKPVKVICKKAE</sequence>
<evidence type="ECO:0000313" key="3">
    <source>
        <dbReference type="EMBL" id="MBF8185617.1"/>
    </source>
</evidence>
<gene>
    <name evidence="3" type="ORF">ITP53_07675</name>
</gene>
<proteinExistence type="predicted"/>
<evidence type="ECO:0000313" key="4">
    <source>
        <dbReference type="Proteomes" id="UP000605361"/>
    </source>
</evidence>
<evidence type="ECO:0000256" key="2">
    <source>
        <dbReference type="SAM" id="SignalP"/>
    </source>
</evidence>
<protein>
    <submittedName>
        <fullName evidence="3">Uncharacterized protein</fullName>
    </submittedName>
</protein>
<name>A0A931EXL6_9ACTN</name>
<feature type="signal peptide" evidence="2">
    <location>
        <begin position="1"/>
        <end position="26"/>
    </location>
</feature>
<dbReference type="RefSeq" id="WP_195894601.1">
    <property type="nucleotide sequence ID" value="NZ_JADOGI010000016.1"/>
</dbReference>
<dbReference type="EMBL" id="JADOGI010000016">
    <property type="protein sequence ID" value="MBF8185617.1"/>
    <property type="molecule type" value="Genomic_DNA"/>
</dbReference>